<feature type="transmembrane region" description="Helical" evidence="6">
    <location>
        <begin position="234"/>
        <end position="252"/>
    </location>
</feature>
<dbReference type="EC" id="2.7.7.65" evidence="8"/>
<gene>
    <name evidence="8" type="ORF">RKA07_17250</name>
</gene>
<organism evidence="8 9">
    <name type="scientific">Marinobacter xiaoshiensis</name>
    <dbReference type="NCBI Taxonomy" id="3073652"/>
    <lineage>
        <taxon>Bacteria</taxon>
        <taxon>Pseudomonadati</taxon>
        <taxon>Pseudomonadota</taxon>
        <taxon>Gammaproteobacteria</taxon>
        <taxon>Pseudomonadales</taxon>
        <taxon>Marinobacteraceae</taxon>
        <taxon>Marinobacter</taxon>
    </lineage>
</organism>
<dbReference type="Gene3D" id="3.30.70.270">
    <property type="match status" value="1"/>
</dbReference>
<dbReference type="Proteomes" id="UP001267407">
    <property type="component" value="Unassembled WGS sequence"/>
</dbReference>
<feature type="transmembrane region" description="Helical" evidence="6">
    <location>
        <begin position="56"/>
        <end position="81"/>
    </location>
</feature>
<dbReference type="NCBIfam" id="TIGR00254">
    <property type="entry name" value="GGDEF"/>
    <property type="match status" value="1"/>
</dbReference>
<proteinExistence type="predicted"/>
<feature type="transmembrane region" description="Helical" evidence="6">
    <location>
        <begin position="20"/>
        <end position="44"/>
    </location>
</feature>
<keyword evidence="8" id="KW-0548">Nucleotidyltransferase</keyword>
<feature type="transmembrane region" description="Helical" evidence="6">
    <location>
        <begin position="208"/>
        <end position="228"/>
    </location>
</feature>
<dbReference type="SMART" id="SM00267">
    <property type="entry name" value="GGDEF"/>
    <property type="match status" value="1"/>
</dbReference>
<dbReference type="CDD" id="cd01949">
    <property type="entry name" value="GGDEF"/>
    <property type="match status" value="1"/>
</dbReference>
<dbReference type="Pfam" id="PF00990">
    <property type="entry name" value="GGDEF"/>
    <property type="match status" value="1"/>
</dbReference>
<keyword evidence="3 6" id="KW-0812">Transmembrane</keyword>
<dbReference type="PANTHER" id="PTHR46663">
    <property type="entry name" value="DIGUANYLATE CYCLASE DGCT-RELATED"/>
    <property type="match status" value="1"/>
</dbReference>
<feature type="transmembrane region" description="Helical" evidence="6">
    <location>
        <begin position="284"/>
        <end position="301"/>
    </location>
</feature>
<dbReference type="InterPro" id="IPR043128">
    <property type="entry name" value="Rev_trsase/Diguanyl_cyclase"/>
</dbReference>
<dbReference type="SUPFAM" id="SSF55073">
    <property type="entry name" value="Nucleotide cyclase"/>
    <property type="match status" value="1"/>
</dbReference>
<reference evidence="8" key="1">
    <citation type="submission" date="2023-09" db="EMBL/GenBank/DDBJ databases">
        <title>Marinobacter sediminicola sp. nov. and Marinobacter maritimum sp. nov., isolated from marine sediment.</title>
        <authorList>
            <person name="An J."/>
        </authorList>
    </citation>
    <scope>NUCLEOTIDE SEQUENCE</scope>
    <source>
        <strain evidence="8">F60267</strain>
    </source>
</reference>
<evidence type="ECO:0000256" key="6">
    <source>
        <dbReference type="SAM" id="Phobius"/>
    </source>
</evidence>
<evidence type="ECO:0000256" key="2">
    <source>
        <dbReference type="ARBA" id="ARBA00022475"/>
    </source>
</evidence>
<dbReference type="GO" id="GO:0052621">
    <property type="term" value="F:diguanylate cyclase activity"/>
    <property type="evidence" value="ECO:0007669"/>
    <property type="project" value="UniProtKB-EC"/>
</dbReference>
<comment type="caution">
    <text evidence="8">The sequence shown here is derived from an EMBL/GenBank/DDBJ whole genome shotgun (WGS) entry which is preliminary data.</text>
</comment>
<dbReference type="InterPro" id="IPR029787">
    <property type="entry name" value="Nucleotide_cyclase"/>
</dbReference>
<evidence type="ECO:0000256" key="3">
    <source>
        <dbReference type="ARBA" id="ARBA00022692"/>
    </source>
</evidence>
<dbReference type="InterPro" id="IPR052163">
    <property type="entry name" value="DGC-Regulatory_Protein"/>
</dbReference>
<feature type="transmembrane region" description="Helical" evidence="6">
    <location>
        <begin position="93"/>
        <end position="112"/>
    </location>
</feature>
<name>A0ABU2HMR0_9GAMM</name>
<dbReference type="InterPro" id="IPR007895">
    <property type="entry name" value="MASE1"/>
</dbReference>
<comment type="subcellular location">
    <subcellularLocation>
        <location evidence="1">Cell membrane</location>
        <topology evidence="1">Multi-pass membrane protein</topology>
    </subcellularLocation>
</comment>
<accession>A0ABU2HMR0</accession>
<dbReference type="PANTHER" id="PTHR46663:SF3">
    <property type="entry name" value="SLL0267 PROTEIN"/>
    <property type="match status" value="1"/>
</dbReference>
<keyword evidence="2" id="KW-1003">Cell membrane</keyword>
<feature type="transmembrane region" description="Helical" evidence="6">
    <location>
        <begin position="124"/>
        <end position="149"/>
    </location>
</feature>
<evidence type="ECO:0000259" key="7">
    <source>
        <dbReference type="PROSITE" id="PS50887"/>
    </source>
</evidence>
<evidence type="ECO:0000256" key="4">
    <source>
        <dbReference type="ARBA" id="ARBA00022989"/>
    </source>
</evidence>
<evidence type="ECO:0000313" key="9">
    <source>
        <dbReference type="Proteomes" id="UP001267407"/>
    </source>
</evidence>
<evidence type="ECO:0000313" key="8">
    <source>
        <dbReference type="EMBL" id="MDS1311851.1"/>
    </source>
</evidence>
<evidence type="ECO:0000256" key="5">
    <source>
        <dbReference type="ARBA" id="ARBA00023136"/>
    </source>
</evidence>
<protein>
    <submittedName>
        <fullName evidence="8">Diguanylate cyclase</fullName>
        <ecNumber evidence="8">2.7.7.65</ecNumber>
    </submittedName>
</protein>
<evidence type="ECO:0000256" key="1">
    <source>
        <dbReference type="ARBA" id="ARBA00004651"/>
    </source>
</evidence>
<dbReference type="EMBL" id="JAVMBO010000018">
    <property type="protein sequence ID" value="MDS1311851.1"/>
    <property type="molecule type" value="Genomic_DNA"/>
</dbReference>
<keyword evidence="9" id="KW-1185">Reference proteome</keyword>
<keyword evidence="4 6" id="KW-1133">Transmembrane helix</keyword>
<sequence length="484" mass="54271">MFVSSERTDLTSRMTGQRQFLRNALFFVLSFWLLNQVVYLFEVAEGVSIFYPPSGFAMLLIYLFGAKYLPVFFFAILVGGLPQRDVFNYNLEMLIPDVRMFFIYGTAGLILAKLNPEKKKLSATFYYTLMLIIIATALLASAVFVMVAIDTDSTLSTRWRDQVPLFFVGNLTGALTALPIFTFYLYVKSNGWKRLKLTITDVILKPDKLTAFLIIISLSFFVVFLGKYSENYSSYYYLILVPIIWTSVKWGLGIGLMYAFIGNLFTLSFYVLFGYSYYGMLEVQLIFAMSIIATVLIGLVHEQKDIFYEESIYDELTGLANMRLFKKLSSSMIANARRNGETVALLFVDIDGFKALNDTFGHKAGDQALEKIGELLKSSLRDADVVARFGGDEFIIQLNGGISEKDAGAVASSILHNLSEPFQFDNGTATIGASIGISVFPKDGTDVDTLISKADKAMYAAKKSGKNCFRLYNQRPLRYARTSS</sequence>
<dbReference type="PROSITE" id="PS50887">
    <property type="entry name" value="GGDEF"/>
    <property type="match status" value="1"/>
</dbReference>
<dbReference type="RefSeq" id="WP_310966918.1">
    <property type="nucleotide sequence ID" value="NZ_JAVMBO010000018.1"/>
</dbReference>
<dbReference type="InterPro" id="IPR000160">
    <property type="entry name" value="GGDEF_dom"/>
</dbReference>
<feature type="transmembrane region" description="Helical" evidence="6">
    <location>
        <begin position="165"/>
        <end position="187"/>
    </location>
</feature>
<keyword evidence="8" id="KW-0808">Transferase</keyword>
<keyword evidence="5 6" id="KW-0472">Membrane</keyword>
<feature type="domain" description="GGDEF" evidence="7">
    <location>
        <begin position="341"/>
        <end position="474"/>
    </location>
</feature>
<dbReference type="Pfam" id="PF05231">
    <property type="entry name" value="MASE1"/>
    <property type="match status" value="1"/>
</dbReference>